<dbReference type="PANTHER" id="PTHR45228:SF4">
    <property type="entry name" value="LIPOPROTEIN"/>
    <property type="match status" value="1"/>
</dbReference>
<evidence type="ECO:0000259" key="1">
    <source>
        <dbReference type="PROSITE" id="PS51832"/>
    </source>
</evidence>
<dbReference type="InterPro" id="IPR052020">
    <property type="entry name" value="Cyclic_di-GMP/3'3'-cGAMP_PDE"/>
</dbReference>
<protein>
    <submittedName>
        <fullName evidence="2">HD domain-containing protein</fullName>
    </submittedName>
</protein>
<dbReference type="CDD" id="cd00077">
    <property type="entry name" value="HDc"/>
    <property type="match status" value="1"/>
</dbReference>
<evidence type="ECO:0000313" key="2">
    <source>
        <dbReference type="EMBL" id="MBW7455096.1"/>
    </source>
</evidence>
<accession>A0ABS7C2I4</accession>
<reference evidence="2 3" key="1">
    <citation type="submission" date="2021-07" db="EMBL/GenBank/DDBJ databases">
        <title>Paenibacillus radiodurans sp. nov., isolated from the southeastern edge of Tengger Desert.</title>
        <authorList>
            <person name="Zhang G."/>
        </authorList>
    </citation>
    <scope>NUCLEOTIDE SEQUENCE [LARGE SCALE GENOMIC DNA]</scope>
    <source>
        <strain evidence="2 3">CCM 7311</strain>
    </source>
</reference>
<dbReference type="Proteomes" id="UP001519887">
    <property type="component" value="Unassembled WGS sequence"/>
</dbReference>
<proteinExistence type="predicted"/>
<name>A0ABS7C2I4_9BACL</name>
<gene>
    <name evidence="2" type="ORF">K0U00_13730</name>
</gene>
<dbReference type="Pfam" id="PF13487">
    <property type="entry name" value="HD_5"/>
    <property type="match status" value="1"/>
</dbReference>
<sequence>SHSEIGYRMAQSIGEYALADAILGMHEHWDGSGYPYGLAGEQIPYFSRVLAIVDAYDVMTHDQVYKKSVSHTEALHKIRDGAGKQFDPELVEAFLRFMGSVSDAGGRIMER</sequence>
<dbReference type="EMBL" id="JAHZIK010000302">
    <property type="protein sequence ID" value="MBW7455096.1"/>
    <property type="molecule type" value="Genomic_DNA"/>
</dbReference>
<dbReference type="Gene3D" id="1.10.3210.10">
    <property type="entry name" value="Hypothetical protein af1432"/>
    <property type="match status" value="1"/>
</dbReference>
<evidence type="ECO:0000313" key="3">
    <source>
        <dbReference type="Proteomes" id="UP001519887"/>
    </source>
</evidence>
<keyword evidence="3" id="KW-1185">Reference proteome</keyword>
<comment type="caution">
    <text evidence="2">The sequence shown here is derived from an EMBL/GenBank/DDBJ whole genome shotgun (WGS) entry which is preliminary data.</text>
</comment>
<dbReference type="InterPro" id="IPR037522">
    <property type="entry name" value="HD_GYP_dom"/>
</dbReference>
<feature type="non-terminal residue" evidence="2">
    <location>
        <position position="1"/>
    </location>
</feature>
<dbReference type="SUPFAM" id="SSF109604">
    <property type="entry name" value="HD-domain/PDEase-like"/>
    <property type="match status" value="1"/>
</dbReference>
<dbReference type="PANTHER" id="PTHR45228">
    <property type="entry name" value="CYCLIC DI-GMP PHOSPHODIESTERASE TM_0186-RELATED"/>
    <property type="match status" value="1"/>
</dbReference>
<dbReference type="PROSITE" id="PS51832">
    <property type="entry name" value="HD_GYP"/>
    <property type="match status" value="1"/>
</dbReference>
<organism evidence="2 3">
    <name type="scientific">Paenibacillus sepulcri</name>
    <dbReference type="NCBI Taxonomy" id="359917"/>
    <lineage>
        <taxon>Bacteria</taxon>
        <taxon>Bacillati</taxon>
        <taxon>Bacillota</taxon>
        <taxon>Bacilli</taxon>
        <taxon>Bacillales</taxon>
        <taxon>Paenibacillaceae</taxon>
        <taxon>Paenibacillus</taxon>
    </lineage>
</organism>
<feature type="domain" description="HD-GYP" evidence="1">
    <location>
        <begin position="1"/>
        <end position="110"/>
    </location>
</feature>
<dbReference type="InterPro" id="IPR003607">
    <property type="entry name" value="HD/PDEase_dom"/>
</dbReference>